<accession>A0AA88BCK1</accession>
<name>A0AA88BCK1_9BRAD</name>
<evidence type="ECO:0000313" key="2">
    <source>
        <dbReference type="Proteomes" id="UP000625079"/>
    </source>
</evidence>
<reference evidence="1" key="1">
    <citation type="journal article" date="2014" name="Int. J. Syst. Evol. Microbiol.">
        <title>Complete genome sequence of Corynebacterium casei LMG S-19264T (=DSM 44701T), isolated from a smear-ripened cheese.</title>
        <authorList>
            <consortium name="US DOE Joint Genome Institute (JGI-PGF)"/>
            <person name="Walter F."/>
            <person name="Albersmeier A."/>
            <person name="Kalinowski J."/>
            <person name="Ruckert C."/>
        </authorList>
    </citation>
    <scope>NUCLEOTIDE SEQUENCE</scope>
    <source>
        <strain evidence="1">CGMCC 1.15034</strain>
    </source>
</reference>
<gene>
    <name evidence="1" type="ORF">GCM10010987_72320</name>
</gene>
<sequence>MIAKSGIRLDVIDDNQFAVAANFIADRCFDVKLAPFHEAEIYAVANSTAQPAIAGHPGDRYEAHAR</sequence>
<dbReference type="AlphaFoldDB" id="A0AA88BCK1"/>
<organism evidence="1 2">
    <name type="scientific">Bradyrhizobium guangdongense</name>
    <dbReference type="NCBI Taxonomy" id="1325090"/>
    <lineage>
        <taxon>Bacteria</taxon>
        <taxon>Pseudomonadati</taxon>
        <taxon>Pseudomonadota</taxon>
        <taxon>Alphaproteobacteria</taxon>
        <taxon>Hyphomicrobiales</taxon>
        <taxon>Nitrobacteraceae</taxon>
        <taxon>Bradyrhizobium</taxon>
    </lineage>
</organism>
<comment type="caution">
    <text evidence="1">The sequence shown here is derived from an EMBL/GenBank/DDBJ whole genome shotgun (WGS) entry which is preliminary data.</text>
</comment>
<proteinExistence type="predicted"/>
<protein>
    <submittedName>
        <fullName evidence="1">Uncharacterized protein</fullName>
    </submittedName>
</protein>
<reference evidence="1" key="2">
    <citation type="submission" date="2022-12" db="EMBL/GenBank/DDBJ databases">
        <authorList>
            <person name="Sun Q."/>
            <person name="Zhou Y."/>
        </authorList>
    </citation>
    <scope>NUCLEOTIDE SEQUENCE</scope>
    <source>
        <strain evidence="1">CGMCC 1.15034</strain>
    </source>
</reference>
<evidence type="ECO:0000313" key="1">
    <source>
        <dbReference type="EMBL" id="GGI33023.1"/>
    </source>
</evidence>
<dbReference type="EMBL" id="BMHC01000028">
    <property type="protein sequence ID" value="GGI33023.1"/>
    <property type="molecule type" value="Genomic_DNA"/>
</dbReference>
<dbReference type="Proteomes" id="UP000625079">
    <property type="component" value="Unassembled WGS sequence"/>
</dbReference>